<dbReference type="InterPro" id="IPR011152">
    <property type="entry name" value="Pesterase_MJ0912"/>
</dbReference>
<feature type="domain" description="Calcineurin-like phosphoesterase" evidence="2">
    <location>
        <begin position="5"/>
        <end position="214"/>
    </location>
</feature>
<sequence>MRGVRLLLLSDIHANHTALQAVLNDAEKRRFDQVIHLGDALGYGPHPREVLDVLRELDAICVLGNHDEMLLQYAAGRKEAKDSIVSMALTWQLSRLSERDVAWVRLWRDGIDDPDVGARYRHGTPVSLDHYTDSVPAAREAFTQWQGRLGFVGHTHVPAAYATLNSPVGDWVKVQAFPDGGSYMVAPSTRVILNPGSVGQPRDGNPKASYAIYDSVRGYFEVFRVAYDIERAQEAALEAGLPQVLAARLAIGK</sequence>
<keyword evidence="4" id="KW-1185">Reference proteome</keyword>
<dbReference type="GO" id="GO:0016791">
    <property type="term" value="F:phosphatase activity"/>
    <property type="evidence" value="ECO:0007669"/>
    <property type="project" value="TreeGrafter"/>
</dbReference>
<evidence type="ECO:0000313" key="3">
    <source>
        <dbReference type="EMBL" id="AKH16948.1"/>
    </source>
</evidence>
<comment type="similarity">
    <text evidence="1">Belongs to the metallophosphoesterase superfamily. YfcE family.</text>
</comment>
<dbReference type="Pfam" id="PF12850">
    <property type="entry name" value="Metallophos_2"/>
    <property type="match status" value="1"/>
</dbReference>
<evidence type="ECO:0000313" key="4">
    <source>
        <dbReference type="Proteomes" id="UP000034024"/>
    </source>
</evidence>
<proteinExistence type="inferred from homology"/>
<dbReference type="OrthoDB" id="9800565at2"/>
<dbReference type="AlphaFoldDB" id="A0A0F7JQ64"/>
<dbReference type="EMBL" id="CP011389">
    <property type="protein sequence ID" value="AKH16948.1"/>
    <property type="molecule type" value="Genomic_DNA"/>
</dbReference>
<reference evidence="3 4" key="1">
    <citation type="submission" date="2015-01" db="EMBL/GenBank/DDBJ databases">
        <title>Deinococcus soli/N5/whole genome sequencing.</title>
        <authorList>
            <person name="Kim M.K."/>
            <person name="Srinivasan S."/>
            <person name="Lee J.-J."/>
        </authorList>
    </citation>
    <scope>NUCLEOTIDE SEQUENCE [LARGE SCALE GENOMIC DNA]</scope>
    <source>
        <strain evidence="3 4">N5</strain>
    </source>
</reference>
<dbReference type="KEGG" id="dch:SY84_07620"/>
<evidence type="ECO:0000256" key="1">
    <source>
        <dbReference type="ARBA" id="ARBA00008950"/>
    </source>
</evidence>
<dbReference type="InterPro" id="IPR024654">
    <property type="entry name" value="Calcineurin-like_PHP_lpxH"/>
</dbReference>
<gene>
    <name evidence="3" type="ORF">SY84_07620</name>
</gene>
<dbReference type="Gene3D" id="3.60.21.10">
    <property type="match status" value="1"/>
</dbReference>
<dbReference type="PIRSF" id="PIRSF000883">
    <property type="entry name" value="Pesterase_MJ0912"/>
    <property type="match status" value="1"/>
</dbReference>
<dbReference type="InterPro" id="IPR050126">
    <property type="entry name" value="Ap4A_hydrolase"/>
</dbReference>
<dbReference type="PANTHER" id="PTHR42850:SF2">
    <property type="entry name" value="BLL5683 PROTEIN"/>
    <property type="match status" value="1"/>
</dbReference>
<organism evidence="3 4">
    <name type="scientific">Deinococcus soli</name>
    <name type="common">ex Cha et al. 2016</name>
    <dbReference type="NCBI Taxonomy" id="1309411"/>
    <lineage>
        <taxon>Bacteria</taxon>
        <taxon>Thermotogati</taxon>
        <taxon>Deinococcota</taxon>
        <taxon>Deinococci</taxon>
        <taxon>Deinococcales</taxon>
        <taxon>Deinococcaceae</taxon>
        <taxon>Deinococcus</taxon>
    </lineage>
</organism>
<dbReference type="Proteomes" id="UP000034024">
    <property type="component" value="Chromosome"/>
</dbReference>
<dbReference type="PANTHER" id="PTHR42850">
    <property type="entry name" value="METALLOPHOSPHOESTERASE"/>
    <property type="match status" value="1"/>
</dbReference>
<dbReference type="CDD" id="cd00838">
    <property type="entry name" value="MPP_superfamily"/>
    <property type="match status" value="1"/>
</dbReference>
<dbReference type="PATRIC" id="fig|1309411.5.peg.1554"/>
<dbReference type="GO" id="GO:0005737">
    <property type="term" value="C:cytoplasm"/>
    <property type="evidence" value="ECO:0007669"/>
    <property type="project" value="TreeGrafter"/>
</dbReference>
<dbReference type="InterPro" id="IPR029052">
    <property type="entry name" value="Metallo-depent_PP-like"/>
</dbReference>
<evidence type="ECO:0000259" key="2">
    <source>
        <dbReference type="Pfam" id="PF12850"/>
    </source>
</evidence>
<protein>
    <submittedName>
        <fullName evidence="3">Metallophosphoesterase</fullName>
    </submittedName>
</protein>
<dbReference type="SUPFAM" id="SSF56300">
    <property type="entry name" value="Metallo-dependent phosphatases"/>
    <property type="match status" value="1"/>
</dbReference>
<dbReference type="RefSeq" id="WP_046843519.1">
    <property type="nucleotide sequence ID" value="NZ_BMHJ01000013.1"/>
</dbReference>
<name>A0A0F7JQ64_9DEIO</name>
<accession>A0A0F7JQ64</accession>